<sequence length="184" mass="19312">MGKTMEGNSMKSTRAGIRYAGVAAALLLLGACGGEGGTISGKGSRPDRDAVKEIRDAGRSTASSVEVAPLRDPAVDGFLKQAADLEAGRKFAEAVTAIDRALKLAPDAPEILQLKAELLIALRKFPDAEALARKSFELGPKLGSLCARNWATVIESRRAAKDEASATSAKAQLANCKVPPRQRL</sequence>
<reference evidence="1 2" key="1">
    <citation type="submission" date="2019-03" db="EMBL/GenBank/DDBJ databases">
        <title>Genomic Encyclopedia of Type Strains, Phase IV (KMG-IV): sequencing the most valuable type-strain genomes for metagenomic binning, comparative biology and taxonomic classification.</title>
        <authorList>
            <person name="Goeker M."/>
        </authorList>
    </citation>
    <scope>NUCLEOTIDE SEQUENCE [LARGE SCALE GENOMIC DNA]</scope>
    <source>
        <strain evidence="1 2">DSM 21667</strain>
    </source>
</reference>
<keyword evidence="2" id="KW-1185">Reference proteome</keyword>
<protein>
    <submittedName>
        <fullName evidence="1">Uncharacterized protein</fullName>
    </submittedName>
</protein>
<accession>A0A4R6YWP8</accession>
<dbReference type="Proteomes" id="UP000295293">
    <property type="component" value="Unassembled WGS sequence"/>
</dbReference>
<dbReference type="AlphaFoldDB" id="A0A4R6YWP8"/>
<dbReference type="PROSITE" id="PS51257">
    <property type="entry name" value="PROKAR_LIPOPROTEIN"/>
    <property type="match status" value="1"/>
</dbReference>
<comment type="caution">
    <text evidence="1">The sequence shown here is derived from an EMBL/GenBank/DDBJ whole genome shotgun (WGS) entry which is preliminary data.</text>
</comment>
<dbReference type="SUPFAM" id="SSF48452">
    <property type="entry name" value="TPR-like"/>
    <property type="match status" value="1"/>
</dbReference>
<gene>
    <name evidence="1" type="ORF">DFR29_107125</name>
</gene>
<organism evidence="1 2">
    <name type="scientific">Tahibacter aquaticus</name>
    <dbReference type="NCBI Taxonomy" id="520092"/>
    <lineage>
        <taxon>Bacteria</taxon>
        <taxon>Pseudomonadati</taxon>
        <taxon>Pseudomonadota</taxon>
        <taxon>Gammaproteobacteria</taxon>
        <taxon>Lysobacterales</taxon>
        <taxon>Rhodanobacteraceae</taxon>
        <taxon>Tahibacter</taxon>
    </lineage>
</organism>
<evidence type="ECO:0000313" key="1">
    <source>
        <dbReference type="EMBL" id="TDR43117.1"/>
    </source>
</evidence>
<dbReference type="Gene3D" id="1.25.40.10">
    <property type="entry name" value="Tetratricopeptide repeat domain"/>
    <property type="match status" value="1"/>
</dbReference>
<name>A0A4R6YWP8_9GAMM</name>
<proteinExistence type="predicted"/>
<dbReference type="InterPro" id="IPR011990">
    <property type="entry name" value="TPR-like_helical_dom_sf"/>
</dbReference>
<evidence type="ECO:0000313" key="2">
    <source>
        <dbReference type="Proteomes" id="UP000295293"/>
    </source>
</evidence>
<dbReference type="EMBL" id="SNZH01000007">
    <property type="protein sequence ID" value="TDR43117.1"/>
    <property type="molecule type" value="Genomic_DNA"/>
</dbReference>